<accession>A0ABR3J3W9</accession>
<dbReference type="InterPro" id="IPR007991">
    <property type="entry name" value="RNA_pol_I_trans_ini_fac_RRN3"/>
</dbReference>
<comment type="similarity">
    <text evidence="1">Belongs to the RRN3 family.</text>
</comment>
<feature type="region of interest" description="Disordered" evidence="2">
    <location>
        <begin position="412"/>
        <end position="446"/>
    </location>
</feature>
<organism evidence="3 4">
    <name type="scientific">Hohenbuehelia grisea</name>
    <dbReference type="NCBI Taxonomy" id="104357"/>
    <lineage>
        <taxon>Eukaryota</taxon>
        <taxon>Fungi</taxon>
        <taxon>Dikarya</taxon>
        <taxon>Basidiomycota</taxon>
        <taxon>Agaricomycotina</taxon>
        <taxon>Agaricomycetes</taxon>
        <taxon>Agaricomycetidae</taxon>
        <taxon>Agaricales</taxon>
        <taxon>Pleurotineae</taxon>
        <taxon>Pleurotaceae</taxon>
        <taxon>Hohenbuehelia</taxon>
    </lineage>
</organism>
<feature type="compositionally biased region" description="Polar residues" evidence="2">
    <location>
        <begin position="1"/>
        <end position="12"/>
    </location>
</feature>
<feature type="region of interest" description="Disordered" evidence="2">
    <location>
        <begin position="337"/>
        <end position="371"/>
    </location>
</feature>
<name>A0ABR3J3W9_9AGAR</name>
<evidence type="ECO:0000313" key="4">
    <source>
        <dbReference type="Proteomes" id="UP001556367"/>
    </source>
</evidence>
<sequence>MDPHSRLSQFNQRAPRLGPMPVARLSDSLVPPPNLDRFAKSSPGATDAAPSRSLRVETNAPVLPKKPIRTITAPARLIRRPIASNSRVRQDEKYRKDMYLVFVNNALQQKSDGVLEPFNELVDQFNPKRDTAGDGAPLGAQLRLWLSALSHVVSRLDRSHSTLVQAIVNMPWPTLDSITVKSYTVFIGMLLSARPEYLTLVLGKIAHGFTHQSGLQALDRGAAESSASPLTRRVIYERLHYLLRHLLSLIPTLSSTLQPLLAHNFPHKRQTQAAQTTYIRNLLRVSSYCPELSDKIMAIIIDRAIQIDVEIQVELDELEEEGVVDEDVFELDPFDSEVGEEAVESDSDDSDDDDVGNLSDLSSDAGDMDDLPEALEIPMNATHIQDMVKKLDSILKLLFDHFHELYSLDGPSSTDISREPLPSLPNTPDISEMPPSSPLLPDSLDGLSLPPPIRNSPIILADKKALLRMHFHTLLSIFDRTIIRTFKSRYTQFLIFWHASLDTELTDLFQGLLVSKALLEPELPSVTRAAAASYVGSLVSRARFVDSAGARTAVTVLCEFLRAHLDAIDTLARAPGGGDAVSTTGGAQHTVFYAVSQAVFLIFCFRWREFMEDGDANGEEDGLFGSHGPSRPARKWMAALDVVQRVVTSSLNPLKVCAPPVVGQFARVAHTVGFVYCYSIIESNRRSEYAQTSSPHNGASTAKPAGADTPQLQLQPTQLVVTGVASELNSFFPFDPYRLPRSSVYIDSVYREWADVAIDEDDSDDDEEDGDEDSDEGAEGSARGRLAAGASAFLPVPVAAGAGAAADGEDDTGGLGESLNAMSISPVRPR</sequence>
<keyword evidence="4" id="KW-1185">Reference proteome</keyword>
<dbReference type="Pfam" id="PF05327">
    <property type="entry name" value="RRN3"/>
    <property type="match status" value="1"/>
</dbReference>
<evidence type="ECO:0000313" key="3">
    <source>
        <dbReference type="EMBL" id="KAL0950262.1"/>
    </source>
</evidence>
<dbReference type="EMBL" id="JASNQZ010000012">
    <property type="protein sequence ID" value="KAL0950262.1"/>
    <property type="molecule type" value="Genomic_DNA"/>
</dbReference>
<feature type="region of interest" description="Disordered" evidence="2">
    <location>
        <begin position="757"/>
        <end position="786"/>
    </location>
</feature>
<comment type="caution">
    <text evidence="3">The sequence shown here is derived from an EMBL/GenBank/DDBJ whole genome shotgun (WGS) entry which is preliminary data.</text>
</comment>
<proteinExistence type="inferred from homology"/>
<evidence type="ECO:0000256" key="2">
    <source>
        <dbReference type="SAM" id="MobiDB-lite"/>
    </source>
</evidence>
<dbReference type="Proteomes" id="UP001556367">
    <property type="component" value="Unassembled WGS sequence"/>
</dbReference>
<feature type="region of interest" description="Disordered" evidence="2">
    <location>
        <begin position="1"/>
        <end position="53"/>
    </location>
</feature>
<feature type="region of interest" description="Disordered" evidence="2">
    <location>
        <begin position="689"/>
        <end position="709"/>
    </location>
</feature>
<evidence type="ECO:0000256" key="1">
    <source>
        <dbReference type="ARBA" id="ARBA00010098"/>
    </source>
</evidence>
<feature type="region of interest" description="Disordered" evidence="2">
    <location>
        <begin position="803"/>
        <end position="830"/>
    </location>
</feature>
<feature type="compositionally biased region" description="Polar residues" evidence="2">
    <location>
        <begin position="689"/>
        <end position="700"/>
    </location>
</feature>
<protein>
    <recommendedName>
        <fullName evidence="5">RNA polymerase I-specific transcription initiation factor RRN3</fullName>
    </recommendedName>
</protein>
<feature type="compositionally biased region" description="Acidic residues" evidence="2">
    <location>
        <begin position="757"/>
        <end position="778"/>
    </location>
</feature>
<feature type="compositionally biased region" description="Acidic residues" evidence="2">
    <location>
        <begin position="337"/>
        <end position="355"/>
    </location>
</feature>
<dbReference type="PANTHER" id="PTHR12790">
    <property type="entry name" value="TRANSCRIPTION INITIATION FACTOR IA RRN3"/>
    <property type="match status" value="1"/>
</dbReference>
<reference evidence="4" key="1">
    <citation type="submission" date="2024-06" db="EMBL/GenBank/DDBJ databases">
        <title>Multi-omics analyses provide insights into the biosynthesis of the anticancer antibiotic pleurotin in Hohenbuehelia grisea.</title>
        <authorList>
            <person name="Weaver J.A."/>
            <person name="Alberti F."/>
        </authorList>
    </citation>
    <scope>NUCLEOTIDE SEQUENCE [LARGE SCALE GENOMIC DNA]</scope>
    <source>
        <strain evidence="4">T-177</strain>
    </source>
</reference>
<gene>
    <name evidence="3" type="ORF">HGRIS_010243</name>
</gene>
<evidence type="ECO:0008006" key="5">
    <source>
        <dbReference type="Google" id="ProtNLM"/>
    </source>
</evidence>
<dbReference type="PANTHER" id="PTHR12790:SF0">
    <property type="entry name" value="RNA POLYMERASE I-SPECIFIC TRANSCRIPTION INITIATION FACTOR RRN3-RELATED"/>
    <property type="match status" value="1"/>
</dbReference>